<keyword evidence="2" id="KW-0677">Repeat</keyword>
<dbReference type="SMART" id="SM00369">
    <property type="entry name" value="LRR_TYP"/>
    <property type="match status" value="5"/>
</dbReference>
<dbReference type="PANTHER" id="PTHR48051:SF1">
    <property type="entry name" value="RAS SUPPRESSOR PROTEIN 1"/>
    <property type="match status" value="1"/>
</dbReference>
<evidence type="ECO:0000256" key="2">
    <source>
        <dbReference type="ARBA" id="ARBA00022737"/>
    </source>
</evidence>
<dbReference type="InterPro" id="IPR000719">
    <property type="entry name" value="Prot_kinase_dom"/>
</dbReference>
<keyword evidence="3" id="KW-0067">ATP-binding</keyword>
<dbReference type="EMBL" id="AP018827">
    <property type="protein sequence ID" value="BBF79760.1"/>
    <property type="molecule type" value="Genomic_DNA"/>
</dbReference>
<dbReference type="GO" id="GO:0005524">
    <property type="term" value="F:ATP binding"/>
    <property type="evidence" value="ECO:0007669"/>
    <property type="project" value="UniProtKB-UniRule"/>
</dbReference>
<feature type="binding site" evidence="3">
    <location>
        <position position="236"/>
    </location>
    <ligand>
        <name>ATP</name>
        <dbReference type="ChEBI" id="CHEBI:30616"/>
    </ligand>
</feature>
<evidence type="ECO:0000256" key="3">
    <source>
        <dbReference type="PROSITE-ProRule" id="PRU10141"/>
    </source>
</evidence>
<dbReference type="GO" id="GO:0005737">
    <property type="term" value="C:cytoplasm"/>
    <property type="evidence" value="ECO:0007669"/>
    <property type="project" value="TreeGrafter"/>
</dbReference>
<evidence type="ECO:0000256" key="1">
    <source>
        <dbReference type="ARBA" id="ARBA00022614"/>
    </source>
</evidence>
<dbReference type="Gene3D" id="3.30.200.20">
    <property type="entry name" value="Phosphorylase Kinase, domain 1"/>
    <property type="match status" value="1"/>
</dbReference>
<evidence type="ECO:0000313" key="6">
    <source>
        <dbReference type="Proteomes" id="UP000278756"/>
    </source>
</evidence>
<dbReference type="Pfam" id="PF07714">
    <property type="entry name" value="PK_Tyr_Ser-Thr"/>
    <property type="match status" value="1"/>
</dbReference>
<dbReference type="PANTHER" id="PTHR48051">
    <property type="match status" value="1"/>
</dbReference>
<dbReference type="PROSITE" id="PS50011">
    <property type="entry name" value="PROTEIN_KINASE_DOM"/>
    <property type="match status" value="1"/>
</dbReference>
<accession>A0A3G9FXI1</accession>
<dbReference type="Gene3D" id="3.80.10.10">
    <property type="entry name" value="Ribonuclease Inhibitor"/>
    <property type="match status" value="1"/>
</dbReference>
<keyword evidence="1" id="KW-0433">Leucine-rich repeat</keyword>
<dbReference type="InterPro" id="IPR001245">
    <property type="entry name" value="Ser-Thr/Tyr_kinase_cat_dom"/>
</dbReference>
<keyword evidence="5" id="KW-0723">Serine/threonine-protein kinase</keyword>
<dbReference type="SUPFAM" id="SSF56112">
    <property type="entry name" value="Protein kinase-like (PK-like)"/>
    <property type="match status" value="1"/>
</dbReference>
<evidence type="ECO:0000259" key="4">
    <source>
        <dbReference type="PROSITE" id="PS50011"/>
    </source>
</evidence>
<reference evidence="6" key="2">
    <citation type="journal article" date="2017" name="Plant Physiol. Biochem.">
        <title>Differential oxidative and antioxidative response of duckweed Lemna minor toward plant growth promoting/inhibiting bacteria.</title>
        <authorList>
            <person name="Ishizawa H."/>
            <person name="Kuroda M."/>
            <person name="Morikawa M."/>
            <person name="Ike M."/>
        </authorList>
    </citation>
    <scope>NUCLEOTIDE SEQUENCE [LARGE SCALE GENOMIC DNA]</scope>
    <source>
        <strain evidence="6">M6</strain>
    </source>
</reference>
<dbReference type="InterPro" id="IPR011009">
    <property type="entry name" value="Kinase-like_dom_sf"/>
</dbReference>
<reference evidence="6" key="1">
    <citation type="journal article" date="2017" name="Biotechnol. Biofuels">
        <title>Evaluation of environmental bacterial communities as a factor affecting the growth of duckweed Lemna minor.</title>
        <authorList>
            <person name="Ishizawa H."/>
            <person name="Kuroda M."/>
            <person name="Morikawa M."/>
            <person name="Ike M."/>
        </authorList>
    </citation>
    <scope>NUCLEOTIDE SEQUENCE [LARGE SCALE GENOMIC DNA]</scope>
    <source>
        <strain evidence="6">M6</strain>
    </source>
</reference>
<feature type="domain" description="Protein kinase" evidence="4">
    <location>
        <begin position="205"/>
        <end position="431"/>
    </location>
</feature>
<sequence length="431" mass="46309">MYTLDALRSGALAGAKHVRLSGLTAFPEALYDLADTLEVLDLGGSQLTHLPDDFARLKRLKILFGSNNPFETLPPVLGRCEALEMVGFKSCRIREVPSEALPPRLRWLILTDNRLESLPQSLGDCVALQKLMLAGNRLTALPEAMQNCRALELVRLAANQFETLPVWLSQLPRLSWLALAGNPFAARAEAALTHVPVADIAWSDLSLGDVLGEGASGTTHLAQLSAGDLSRPVAVKIFKGAMTSDGLPQSEMAACVAAGRHEGLIPVLGRVRGHPDGRDALVMERIDPDWRVLAGPPNFETCTRDVYADGVRFDVGTALGIAQQIASAAAHLHSRGILHGDLYAHNILHDGRGRACLGDFGAASAYDPADRTQAEALQRLEVRAFGCLLDELTRLCDAPEALKRLTAACVDVPRNRPLFPEIVESLAAIAG</sequence>
<dbReference type="InterPro" id="IPR017441">
    <property type="entry name" value="Protein_kinase_ATP_BS"/>
</dbReference>
<protein>
    <submittedName>
        <fullName evidence="5">Serine/threonine protein kinase</fullName>
    </submittedName>
</protein>
<dbReference type="Gene3D" id="1.10.510.10">
    <property type="entry name" value="Transferase(Phosphotransferase) domain 1"/>
    <property type="match status" value="1"/>
</dbReference>
<dbReference type="GO" id="GO:0004674">
    <property type="term" value="F:protein serine/threonine kinase activity"/>
    <property type="evidence" value="ECO:0007669"/>
    <property type="project" value="UniProtKB-KW"/>
</dbReference>
<dbReference type="InterPro" id="IPR001611">
    <property type="entry name" value="Leu-rich_rpt"/>
</dbReference>
<dbReference type="Pfam" id="PF13855">
    <property type="entry name" value="LRR_8"/>
    <property type="match status" value="1"/>
</dbReference>
<keyword evidence="5" id="KW-0808">Transferase</keyword>
<dbReference type="SMART" id="SM00364">
    <property type="entry name" value="LRR_BAC"/>
    <property type="match status" value="3"/>
</dbReference>
<dbReference type="PROSITE" id="PS00107">
    <property type="entry name" value="PROTEIN_KINASE_ATP"/>
    <property type="match status" value="1"/>
</dbReference>
<evidence type="ECO:0000313" key="5">
    <source>
        <dbReference type="EMBL" id="BBF79760.1"/>
    </source>
</evidence>
<dbReference type="OrthoDB" id="8532199at2"/>
<dbReference type="InterPro" id="IPR003591">
    <property type="entry name" value="Leu-rich_rpt_typical-subtyp"/>
</dbReference>
<proteinExistence type="predicted"/>
<keyword evidence="5" id="KW-0418">Kinase</keyword>
<keyword evidence="3" id="KW-0547">Nucleotide-binding</keyword>
<gene>
    <name evidence="5" type="ORF">EM6_0331</name>
</gene>
<organism evidence="5 6">
    <name type="scientific">Asticcacaulis excentricus</name>
    <dbReference type="NCBI Taxonomy" id="78587"/>
    <lineage>
        <taxon>Bacteria</taxon>
        <taxon>Pseudomonadati</taxon>
        <taxon>Pseudomonadota</taxon>
        <taxon>Alphaproteobacteria</taxon>
        <taxon>Caulobacterales</taxon>
        <taxon>Caulobacteraceae</taxon>
        <taxon>Asticcacaulis</taxon>
    </lineage>
</organism>
<dbReference type="AlphaFoldDB" id="A0A3G9FXI1"/>
<dbReference type="Proteomes" id="UP000278756">
    <property type="component" value="Chromosome 1"/>
</dbReference>
<dbReference type="SUPFAM" id="SSF52058">
    <property type="entry name" value="L domain-like"/>
    <property type="match status" value="1"/>
</dbReference>
<dbReference type="InterPro" id="IPR032675">
    <property type="entry name" value="LRR_dom_sf"/>
</dbReference>
<name>A0A3G9FXI1_9CAUL</name>
<dbReference type="InterPro" id="IPR050216">
    <property type="entry name" value="LRR_domain-containing"/>
</dbReference>